<feature type="domain" description="FAD dependent oxidoreductase" evidence="2">
    <location>
        <begin position="62"/>
        <end position="448"/>
    </location>
</feature>
<proteinExistence type="predicted"/>
<dbReference type="Gene3D" id="3.50.50.60">
    <property type="entry name" value="FAD/NAD(P)-binding domain"/>
    <property type="match status" value="1"/>
</dbReference>
<keyword evidence="4" id="KW-1185">Reference proteome</keyword>
<dbReference type="Proteomes" id="UP000313359">
    <property type="component" value="Unassembled WGS sequence"/>
</dbReference>
<dbReference type="STRING" id="1328759.A0A5C2S1N4"/>
<evidence type="ECO:0000313" key="3">
    <source>
        <dbReference type="EMBL" id="RPD57281.1"/>
    </source>
</evidence>
<organism evidence="3 4">
    <name type="scientific">Lentinus tigrinus ALCF2SS1-6</name>
    <dbReference type="NCBI Taxonomy" id="1328759"/>
    <lineage>
        <taxon>Eukaryota</taxon>
        <taxon>Fungi</taxon>
        <taxon>Dikarya</taxon>
        <taxon>Basidiomycota</taxon>
        <taxon>Agaricomycotina</taxon>
        <taxon>Agaricomycetes</taxon>
        <taxon>Polyporales</taxon>
        <taxon>Polyporaceae</taxon>
        <taxon>Lentinus</taxon>
    </lineage>
</organism>
<dbReference type="InterPro" id="IPR006076">
    <property type="entry name" value="FAD-dep_OxRdtase"/>
</dbReference>
<dbReference type="SUPFAM" id="SSF51971">
    <property type="entry name" value="Nucleotide-binding domain"/>
    <property type="match status" value="1"/>
</dbReference>
<dbReference type="AlphaFoldDB" id="A0A5C2S1N4"/>
<protein>
    <submittedName>
        <fullName evidence="3">FAD dependent oxidoreductase</fullName>
    </submittedName>
</protein>
<gene>
    <name evidence="3" type="ORF">L227DRAFT_587668</name>
</gene>
<dbReference type="OrthoDB" id="429143at2759"/>
<evidence type="ECO:0000313" key="4">
    <source>
        <dbReference type="Proteomes" id="UP000313359"/>
    </source>
</evidence>
<dbReference type="Pfam" id="PF01266">
    <property type="entry name" value="DAO"/>
    <property type="match status" value="1"/>
</dbReference>
<dbReference type="PANTHER" id="PTHR13847">
    <property type="entry name" value="SARCOSINE DEHYDROGENASE-RELATED"/>
    <property type="match status" value="1"/>
</dbReference>
<dbReference type="GO" id="GO:0005737">
    <property type="term" value="C:cytoplasm"/>
    <property type="evidence" value="ECO:0007669"/>
    <property type="project" value="TreeGrafter"/>
</dbReference>
<dbReference type="InterPro" id="IPR036188">
    <property type="entry name" value="FAD/NAD-bd_sf"/>
</dbReference>
<reference evidence="3" key="1">
    <citation type="journal article" date="2018" name="Genome Biol. Evol.">
        <title>Genomics and development of Lentinus tigrinus, a white-rot wood-decaying mushroom with dimorphic fruiting bodies.</title>
        <authorList>
            <person name="Wu B."/>
            <person name="Xu Z."/>
            <person name="Knudson A."/>
            <person name="Carlson A."/>
            <person name="Chen N."/>
            <person name="Kovaka S."/>
            <person name="LaButti K."/>
            <person name="Lipzen A."/>
            <person name="Pennachio C."/>
            <person name="Riley R."/>
            <person name="Schakwitz W."/>
            <person name="Umezawa K."/>
            <person name="Ohm R.A."/>
            <person name="Grigoriev I.V."/>
            <person name="Nagy L.G."/>
            <person name="Gibbons J."/>
            <person name="Hibbett D."/>
        </authorList>
    </citation>
    <scope>NUCLEOTIDE SEQUENCE [LARGE SCALE GENOMIC DNA]</scope>
    <source>
        <strain evidence="3">ALCF2SS1-6</strain>
    </source>
</reference>
<dbReference type="PANTHER" id="PTHR13847:SF260">
    <property type="entry name" value="FAD DEPENDENT OXIDOREDUCTASE DOMAIN-CONTAINING PROTEIN"/>
    <property type="match status" value="1"/>
</dbReference>
<dbReference type="Gene3D" id="3.30.9.10">
    <property type="entry name" value="D-Amino Acid Oxidase, subunit A, domain 2"/>
    <property type="match status" value="1"/>
</dbReference>
<sequence>MSSSFTVENAVDPLQPTPVPVEPVSKPIPLPVPNSTQSFWLDPEANPLAKAGSTGPLTSDVDICIIGSGITGVSAAYHLTRLLAERGAVSEVPNAQPLKIVILEARDFCECTITTPGRNGGHLTPVYFQFFTEYVAAHGTEDAVRAIALEQYVASSIVDLLHSTGQADAVDLVAGGRVYLLVSEDQEARAKADYEAAKAAGVDVSAVRFLGKEEVLETYGAPYPALWTPGHNLWPLKVVTHLYNLARQTASDSATSSLALHTNTPVTSITPIWTLSTPRGAIAASYILHATNAYASYLLPHLHGPTGIIPTRGQVLAVRTDMSTKAAFADYDGSEYGFPRPVQPQDGSQPLVIVGGARQSAGPGYEMYEADDSGMNPRFFPERCNASTSPDDVREWSGIMGFTDEYDVFVGPVIDPSQPEAHKGQYICAGYSGHGMTRAYGCAEAIAQKMVADLTAKEWDVPEWLPRHHITDRRKSSN</sequence>
<evidence type="ECO:0000259" key="2">
    <source>
        <dbReference type="Pfam" id="PF01266"/>
    </source>
</evidence>
<dbReference type="EMBL" id="ML122282">
    <property type="protein sequence ID" value="RPD57281.1"/>
    <property type="molecule type" value="Genomic_DNA"/>
</dbReference>
<evidence type="ECO:0000256" key="1">
    <source>
        <dbReference type="SAM" id="MobiDB-lite"/>
    </source>
</evidence>
<name>A0A5C2S1N4_9APHY</name>
<accession>A0A5C2S1N4</accession>
<feature type="region of interest" description="Disordered" evidence="1">
    <location>
        <begin position="1"/>
        <end position="22"/>
    </location>
</feature>